<dbReference type="RefSeq" id="XP_012203475.1">
    <property type="nucleotide sequence ID" value="XM_012348085.1"/>
</dbReference>
<dbReference type="GO" id="GO:0006383">
    <property type="term" value="P:transcription by RNA polymerase III"/>
    <property type="evidence" value="ECO:0007669"/>
    <property type="project" value="TreeGrafter"/>
</dbReference>
<dbReference type="InterPro" id="IPR033898">
    <property type="entry name" value="RNAP_AC19"/>
</dbReference>
<dbReference type="OrthoDB" id="510325at2759"/>
<proteinExistence type="inferred from homology"/>
<dbReference type="GO" id="GO:0005736">
    <property type="term" value="C:RNA polymerase I complex"/>
    <property type="evidence" value="ECO:0007669"/>
    <property type="project" value="TreeGrafter"/>
</dbReference>
<reference evidence="8 9" key="1">
    <citation type="journal article" date="2013" name="PLoS Genet.">
        <title>Distinctive expansion of potential virulence genes in the genome of the oomycete fish pathogen Saprolegnia parasitica.</title>
        <authorList>
            <person name="Jiang R.H."/>
            <person name="de Bruijn I."/>
            <person name="Haas B.J."/>
            <person name="Belmonte R."/>
            <person name="Lobach L."/>
            <person name="Christie J."/>
            <person name="van den Ackerveken G."/>
            <person name="Bottin A."/>
            <person name="Bulone V."/>
            <person name="Diaz-Moreno S.M."/>
            <person name="Dumas B."/>
            <person name="Fan L."/>
            <person name="Gaulin E."/>
            <person name="Govers F."/>
            <person name="Grenville-Briggs L.J."/>
            <person name="Horner N.R."/>
            <person name="Levin J.Z."/>
            <person name="Mammella M."/>
            <person name="Meijer H.J."/>
            <person name="Morris P."/>
            <person name="Nusbaum C."/>
            <person name="Oome S."/>
            <person name="Phillips A.J."/>
            <person name="van Rooyen D."/>
            <person name="Rzeszutek E."/>
            <person name="Saraiva M."/>
            <person name="Secombes C.J."/>
            <person name="Seidl M.F."/>
            <person name="Snel B."/>
            <person name="Stassen J.H."/>
            <person name="Sykes S."/>
            <person name="Tripathy S."/>
            <person name="van den Berg H."/>
            <person name="Vega-Arreguin J.C."/>
            <person name="Wawra S."/>
            <person name="Young S.K."/>
            <person name="Zeng Q."/>
            <person name="Dieguez-Uribeondo J."/>
            <person name="Russ C."/>
            <person name="Tyler B.M."/>
            <person name="van West P."/>
        </authorList>
    </citation>
    <scope>NUCLEOTIDE SEQUENCE [LARGE SCALE GENOMIC DNA]</scope>
    <source>
        <strain evidence="8 9">CBS 223.65</strain>
    </source>
</reference>
<dbReference type="EMBL" id="KK583228">
    <property type="protein sequence ID" value="KDO25915.1"/>
    <property type="molecule type" value="Genomic_DNA"/>
</dbReference>
<dbReference type="GO" id="GO:0046983">
    <property type="term" value="F:protein dimerization activity"/>
    <property type="evidence" value="ECO:0007669"/>
    <property type="project" value="InterPro"/>
</dbReference>
<dbReference type="GO" id="GO:0003899">
    <property type="term" value="F:DNA-directed RNA polymerase activity"/>
    <property type="evidence" value="ECO:0007669"/>
    <property type="project" value="InterPro"/>
</dbReference>
<dbReference type="GeneID" id="24131061"/>
<dbReference type="STRING" id="695850.A0A067C9Q8"/>
<dbReference type="FunFam" id="3.30.1360.10:FF:000006">
    <property type="entry name" value="DNA-directed RNA polymerases I and III subunit RPAC2"/>
    <property type="match status" value="1"/>
</dbReference>
<keyword evidence="9" id="KW-1185">Reference proteome</keyword>
<evidence type="ECO:0000256" key="1">
    <source>
        <dbReference type="ARBA" id="ARBA00004123"/>
    </source>
</evidence>
<dbReference type="GO" id="GO:0003677">
    <property type="term" value="F:DNA binding"/>
    <property type="evidence" value="ECO:0007669"/>
    <property type="project" value="InterPro"/>
</dbReference>
<evidence type="ECO:0000256" key="6">
    <source>
        <dbReference type="ARBA" id="ARBA00025751"/>
    </source>
</evidence>
<evidence type="ECO:0000313" key="9">
    <source>
        <dbReference type="Proteomes" id="UP000030745"/>
    </source>
</evidence>
<dbReference type="OMA" id="MRIQMYD"/>
<evidence type="ECO:0000259" key="7">
    <source>
        <dbReference type="Pfam" id="PF13656"/>
    </source>
</evidence>
<protein>
    <recommendedName>
        <fullName evidence="2">DNA-directed RNA polymerases I and III subunit RPAC2</fullName>
    </recommendedName>
</protein>
<feature type="domain" description="DNA-directed RNA polymerase RBP11-like dimerisation" evidence="7">
    <location>
        <begin position="21"/>
        <end position="93"/>
    </location>
</feature>
<evidence type="ECO:0000313" key="8">
    <source>
        <dbReference type="EMBL" id="KDO25915.1"/>
    </source>
</evidence>
<dbReference type="SUPFAM" id="SSF55257">
    <property type="entry name" value="RBP11-like subunits of RNA polymerase"/>
    <property type="match status" value="1"/>
</dbReference>
<evidence type="ECO:0000256" key="4">
    <source>
        <dbReference type="ARBA" id="ARBA00023163"/>
    </source>
</evidence>
<dbReference type="VEuPathDB" id="FungiDB:SPRG_08856"/>
<accession>A0A067C9Q8</accession>
<dbReference type="Proteomes" id="UP000030745">
    <property type="component" value="Unassembled WGS sequence"/>
</dbReference>
<dbReference type="PANTHER" id="PTHR13946">
    <property type="entry name" value="DNA-DIRECTED RNA POLYMERASE I,II,III"/>
    <property type="match status" value="1"/>
</dbReference>
<evidence type="ECO:0000256" key="2">
    <source>
        <dbReference type="ARBA" id="ARBA00022079"/>
    </source>
</evidence>
<dbReference type="AlphaFoldDB" id="A0A067C9Q8"/>
<keyword evidence="5" id="KW-0539">Nucleus</keyword>
<dbReference type="InterPro" id="IPR009025">
    <property type="entry name" value="RBP11-like_dimer"/>
</dbReference>
<keyword evidence="3" id="KW-0240">DNA-directed RNA polymerase</keyword>
<dbReference type="PANTHER" id="PTHR13946:SF28">
    <property type="entry name" value="DNA-DIRECTED RNA POLYMERASES I AND III SUBUNIT RPAC2"/>
    <property type="match status" value="1"/>
</dbReference>
<comment type="similarity">
    <text evidence="6">Belongs to the archaeal Rpo11/eukaryotic RPB11/RPC19 RNA polymerase subunit family.</text>
</comment>
<dbReference type="CDD" id="cd07029">
    <property type="entry name" value="RNAP_I_III_AC19"/>
    <property type="match status" value="1"/>
</dbReference>
<sequence>MASAVIAPKLLVHTASSASAKTFVFHDEDHTLGNAVRYMLMRNPDVDFAGYTIPHPSEPKMHVRIQTQSGKSANQAMRAALTDLKAIGSHVDKTFAKELKAFKKKKGKQ</sequence>
<name>A0A067C9Q8_SAPPC</name>
<dbReference type="HAMAP" id="MF_00261">
    <property type="entry name" value="RNApol_arch_Rpo11"/>
    <property type="match status" value="1"/>
</dbReference>
<dbReference type="PROSITE" id="PS01154">
    <property type="entry name" value="RNA_POL_L_13KD"/>
    <property type="match status" value="1"/>
</dbReference>
<gene>
    <name evidence="8" type="ORF">SPRG_08856</name>
</gene>
<dbReference type="InterPro" id="IPR008193">
    <property type="entry name" value="RNA_pol_Rpb11_13-16kDa_CS"/>
</dbReference>
<dbReference type="KEGG" id="spar:SPRG_08856"/>
<dbReference type="GO" id="GO:0006362">
    <property type="term" value="P:transcription elongation by RNA polymerase I"/>
    <property type="evidence" value="ECO:0007669"/>
    <property type="project" value="TreeGrafter"/>
</dbReference>
<dbReference type="GO" id="GO:0005666">
    <property type="term" value="C:RNA polymerase III complex"/>
    <property type="evidence" value="ECO:0007669"/>
    <property type="project" value="TreeGrafter"/>
</dbReference>
<organism evidence="8 9">
    <name type="scientific">Saprolegnia parasitica (strain CBS 223.65)</name>
    <dbReference type="NCBI Taxonomy" id="695850"/>
    <lineage>
        <taxon>Eukaryota</taxon>
        <taxon>Sar</taxon>
        <taxon>Stramenopiles</taxon>
        <taxon>Oomycota</taxon>
        <taxon>Saprolegniomycetes</taxon>
        <taxon>Saprolegniales</taxon>
        <taxon>Saprolegniaceae</taxon>
        <taxon>Saprolegnia</taxon>
    </lineage>
</organism>
<dbReference type="InterPro" id="IPR022905">
    <property type="entry name" value="Rpo11-like"/>
</dbReference>
<keyword evidence="4" id="KW-0804">Transcription</keyword>
<dbReference type="Pfam" id="PF13656">
    <property type="entry name" value="RNA_pol_L_2"/>
    <property type="match status" value="1"/>
</dbReference>
<dbReference type="Gene3D" id="3.30.1360.10">
    <property type="entry name" value="RNA polymerase, RBP11-like subunit"/>
    <property type="match status" value="1"/>
</dbReference>
<dbReference type="InterPro" id="IPR036603">
    <property type="entry name" value="RBP11-like"/>
</dbReference>
<evidence type="ECO:0000256" key="5">
    <source>
        <dbReference type="ARBA" id="ARBA00023242"/>
    </source>
</evidence>
<comment type="subcellular location">
    <subcellularLocation>
        <location evidence="1">Nucleus</location>
    </subcellularLocation>
</comment>
<evidence type="ECO:0000256" key="3">
    <source>
        <dbReference type="ARBA" id="ARBA00022478"/>
    </source>
</evidence>